<proteinExistence type="predicted"/>
<dbReference type="SMART" id="SM00919">
    <property type="entry name" value="Malic_M"/>
    <property type="match status" value="1"/>
</dbReference>
<keyword evidence="8" id="KW-1185">Reference proteome</keyword>
<evidence type="ECO:0000256" key="4">
    <source>
        <dbReference type="ARBA" id="ARBA00023002"/>
    </source>
</evidence>
<dbReference type="SUPFAM" id="SSF53223">
    <property type="entry name" value="Aminoacid dehydrogenase-like, N-terminal domain"/>
    <property type="match status" value="1"/>
</dbReference>
<evidence type="ECO:0000259" key="6">
    <source>
        <dbReference type="SMART" id="SM01274"/>
    </source>
</evidence>
<dbReference type="InterPro" id="IPR045213">
    <property type="entry name" value="Malic_NAD-bd_bact_type"/>
</dbReference>
<dbReference type="PANTHER" id="PTHR43237:SF4">
    <property type="entry name" value="NADP-DEPENDENT MALIC ENZYME"/>
    <property type="match status" value="1"/>
</dbReference>
<dbReference type="Proteomes" id="UP000198771">
    <property type="component" value="Unassembled WGS sequence"/>
</dbReference>
<dbReference type="GO" id="GO:0016616">
    <property type="term" value="F:oxidoreductase activity, acting on the CH-OH group of donors, NAD or NADP as acceptor"/>
    <property type="evidence" value="ECO:0007669"/>
    <property type="project" value="InterPro"/>
</dbReference>
<dbReference type="InterPro" id="IPR012301">
    <property type="entry name" value="Malic_N_dom"/>
</dbReference>
<dbReference type="Pfam" id="PF03949">
    <property type="entry name" value="Malic_M"/>
    <property type="match status" value="1"/>
</dbReference>
<dbReference type="FunFam" id="3.40.50.10380:FF:000003">
    <property type="entry name" value="NADP-dependent malic enzyme"/>
    <property type="match status" value="1"/>
</dbReference>
<dbReference type="GO" id="GO:0051287">
    <property type="term" value="F:NAD binding"/>
    <property type="evidence" value="ECO:0007669"/>
    <property type="project" value="InterPro"/>
</dbReference>
<dbReference type="InterPro" id="IPR015884">
    <property type="entry name" value="Malic_enzyme_CS"/>
</dbReference>
<dbReference type="SMART" id="SM01274">
    <property type="entry name" value="malic"/>
    <property type="match status" value="1"/>
</dbReference>
<dbReference type="STRING" id="617002.SAMN05660653_00848"/>
<accession>A0A1G6BAQ5</accession>
<dbReference type="Gene3D" id="3.40.50.720">
    <property type="entry name" value="NAD(P)-binding Rossmann-like Domain"/>
    <property type="match status" value="1"/>
</dbReference>
<feature type="domain" description="Malic enzyme NAD-binding" evidence="5">
    <location>
        <begin position="238"/>
        <end position="461"/>
    </location>
</feature>
<feature type="domain" description="Malic enzyme N-terminal" evidence="6">
    <location>
        <begin position="93"/>
        <end position="226"/>
    </location>
</feature>
<name>A0A1G6BAQ5_9BACT</name>
<dbReference type="Gene3D" id="3.40.50.10380">
    <property type="entry name" value="Malic enzyme, N-terminal domain"/>
    <property type="match status" value="1"/>
</dbReference>
<dbReference type="InterPro" id="IPR012302">
    <property type="entry name" value="Malic_NAD-bd"/>
</dbReference>
<organism evidence="7 8">
    <name type="scientific">Desulfonatronum thiosulfatophilum</name>
    <dbReference type="NCBI Taxonomy" id="617002"/>
    <lineage>
        <taxon>Bacteria</taxon>
        <taxon>Pseudomonadati</taxon>
        <taxon>Thermodesulfobacteriota</taxon>
        <taxon>Desulfovibrionia</taxon>
        <taxon>Desulfovibrionales</taxon>
        <taxon>Desulfonatronaceae</taxon>
        <taxon>Desulfonatronum</taxon>
    </lineage>
</organism>
<sequence>MSTHFSASYSFTMDIRLEKKQENRVRLLETLGREGARLIQFFRMGDNMEAEEITIEFYATSVEHGEKVVAALQDLPGVLESWATDTTMAIHDGGKLEISPTSSVDNADELAMAYTPGVARVCQEIHKNPERAFDLTIRQNCVAVVSDGTAVLGLGNIGPLAAMPVMEGKAVLFKAFGRVDAFPLCVKTKTPEELIDFVEKVAPSFGGINLEDIAAPACFQVEQELKKRLDIPVFHDDQHGTAVVALAALLNSLKLSGKKIGELKMVINGFGAAGVACAKMFAEAGVKNIIPCDRAGAIYRGRTQGMNSVKEECAQIFNPNNEQGSLSEVIQGADIFIGLSGPGTLKREDVLKMAPKPIIFAMANPIPEILPEEIADLDCLIATGRSDYPNQINNVLCFPGIFRGALDCRASDINEAMKLAAAQAIADCVDDEQLAQGIIIPSAFHPGVADFVAERVEQAARDSGVARI</sequence>
<dbReference type="CDD" id="cd05311">
    <property type="entry name" value="NAD_bind_2_malic_enz"/>
    <property type="match status" value="1"/>
</dbReference>
<dbReference type="RefSeq" id="WP_092117571.1">
    <property type="nucleotide sequence ID" value="NZ_FMXO01000004.1"/>
</dbReference>
<gene>
    <name evidence="7" type="ORF">SAMN05660653_00848</name>
</gene>
<dbReference type="OrthoDB" id="9805787at2"/>
<dbReference type="EMBL" id="FMXO01000004">
    <property type="protein sequence ID" value="SDB17711.1"/>
    <property type="molecule type" value="Genomic_DNA"/>
</dbReference>
<comment type="cofactor">
    <cofactor evidence="2">
        <name>Mg(2+)</name>
        <dbReference type="ChEBI" id="CHEBI:18420"/>
    </cofactor>
</comment>
<evidence type="ECO:0000259" key="5">
    <source>
        <dbReference type="SMART" id="SM00919"/>
    </source>
</evidence>
<dbReference type="PROSITE" id="PS00331">
    <property type="entry name" value="MALIC_ENZYMES"/>
    <property type="match status" value="1"/>
</dbReference>
<dbReference type="SUPFAM" id="SSF51735">
    <property type="entry name" value="NAD(P)-binding Rossmann-fold domains"/>
    <property type="match status" value="1"/>
</dbReference>
<dbReference type="PANTHER" id="PTHR43237">
    <property type="entry name" value="NADP-DEPENDENT MALIC ENZYME"/>
    <property type="match status" value="1"/>
</dbReference>
<evidence type="ECO:0000256" key="2">
    <source>
        <dbReference type="ARBA" id="ARBA00001946"/>
    </source>
</evidence>
<dbReference type="FunFam" id="3.40.50.720:FF:000095">
    <property type="entry name" value="NADP-dependent malic enzyme"/>
    <property type="match status" value="1"/>
</dbReference>
<evidence type="ECO:0000256" key="3">
    <source>
        <dbReference type="ARBA" id="ARBA00022723"/>
    </source>
</evidence>
<evidence type="ECO:0000256" key="1">
    <source>
        <dbReference type="ARBA" id="ARBA00001936"/>
    </source>
</evidence>
<keyword evidence="3" id="KW-0479">Metal-binding</keyword>
<dbReference type="Pfam" id="PF00390">
    <property type="entry name" value="malic"/>
    <property type="match status" value="1"/>
</dbReference>
<evidence type="ECO:0000313" key="7">
    <source>
        <dbReference type="EMBL" id="SDB17711.1"/>
    </source>
</evidence>
<dbReference type="GO" id="GO:0004470">
    <property type="term" value="F:malic enzyme activity"/>
    <property type="evidence" value="ECO:0007669"/>
    <property type="project" value="InterPro"/>
</dbReference>
<dbReference type="GO" id="GO:0046872">
    <property type="term" value="F:metal ion binding"/>
    <property type="evidence" value="ECO:0007669"/>
    <property type="project" value="UniProtKB-KW"/>
</dbReference>
<evidence type="ECO:0000313" key="8">
    <source>
        <dbReference type="Proteomes" id="UP000198771"/>
    </source>
</evidence>
<dbReference type="InterPro" id="IPR051674">
    <property type="entry name" value="Malate_Decarboxylase"/>
</dbReference>
<keyword evidence="4" id="KW-0560">Oxidoreductase</keyword>
<comment type="cofactor">
    <cofactor evidence="1">
        <name>Mn(2+)</name>
        <dbReference type="ChEBI" id="CHEBI:29035"/>
    </cofactor>
</comment>
<dbReference type="InterPro" id="IPR037062">
    <property type="entry name" value="Malic_N_dom_sf"/>
</dbReference>
<dbReference type="AlphaFoldDB" id="A0A1G6BAQ5"/>
<dbReference type="InterPro" id="IPR046346">
    <property type="entry name" value="Aminoacid_DH-like_N_sf"/>
</dbReference>
<protein>
    <submittedName>
        <fullName evidence="7">Malate dehydrogenase (Oxaloacetate-decarboxylating)</fullName>
    </submittedName>
</protein>
<dbReference type="InterPro" id="IPR036291">
    <property type="entry name" value="NAD(P)-bd_dom_sf"/>
</dbReference>
<reference evidence="7 8" key="1">
    <citation type="submission" date="2016-10" db="EMBL/GenBank/DDBJ databases">
        <authorList>
            <person name="de Groot N.N."/>
        </authorList>
    </citation>
    <scope>NUCLEOTIDE SEQUENCE [LARGE SCALE GENOMIC DNA]</scope>
    <source>
        <strain evidence="7 8">ASO4-2</strain>
    </source>
</reference>